<keyword evidence="9" id="KW-1185">Reference proteome</keyword>
<protein>
    <recommendedName>
        <fullName evidence="6">Choline transporter-like protein</fullName>
    </recommendedName>
</protein>
<gene>
    <name evidence="8" type="ORF">CTEN210_09239</name>
</gene>
<dbReference type="PANTHER" id="PTHR12385:SF4">
    <property type="entry name" value="PROTEIN PNS1"/>
    <property type="match status" value="1"/>
</dbReference>
<proteinExistence type="inferred from homology"/>
<sequence>MNKTKHSSKLNWRTRPHKIAMGKSKRSKKQYSTVAVVDDKDDSTECTTKSLPDSELVHSQIHDEENTLHDMIEEDFEDQWTKGEVQPLQYRDKKFAVAFFIHLAILIIASMYAPPTIKTIITDIENIEGIHRARKSRILRRTNALDQLKRIEKTDQEIVEEIENNAYEVALEQGQSSNVVGVVENIVEDYEQELDPSEIEQDLINSHRKRSPLRSIDRRKFIEYAIITSLSSISISLVFILMTLFCLQRHSEQVIKGSLFFIIIYFFTNGITSLFMMPNVSDFDELYEEDEEDQRLMAQQADEDGKAVVAVSYFVLAALFIIYALVVWRKIPFAASTMKTGVVACRCNMGVFFFAFFTPIVNLLFFILQAMSTTTFLNASGVFSDEQSPIGIICTCIFFLLSFYWTAEVVKNISAAIVSGTVGTWWFAPLEASSCCSAAVVDSIKRALTYSFGSICLGSLVVSILSVFVEFCRSAQKSKCCILLVCVLQCILKCIENLADCFNKWGIIYVGLYGYDFKTAGKKVITLFKSRGWSAIISNNLVMRALFMVATFIGLATGLIITLVLDFSQISDGNDNADKFISIIFFYASFCVSFLTANALLSVVGAASDTAIVCFAEASREFESNHPFLSAMMHETYDQVRIDASENEII</sequence>
<dbReference type="Proteomes" id="UP001054902">
    <property type="component" value="Unassembled WGS sequence"/>
</dbReference>
<feature type="transmembrane region" description="Helical" evidence="6">
    <location>
        <begin position="388"/>
        <end position="405"/>
    </location>
</feature>
<comment type="similarity">
    <text evidence="2 6">Belongs to the CTL (choline transporter-like) family.</text>
</comment>
<feature type="transmembrane region" description="Helical" evidence="6">
    <location>
        <begin position="349"/>
        <end position="368"/>
    </location>
</feature>
<keyword evidence="5 6" id="KW-0472">Membrane</keyword>
<evidence type="ECO:0000256" key="7">
    <source>
        <dbReference type="SAM" id="MobiDB-lite"/>
    </source>
</evidence>
<dbReference type="InterPro" id="IPR007603">
    <property type="entry name" value="Choline_transptr-like"/>
</dbReference>
<evidence type="ECO:0000256" key="3">
    <source>
        <dbReference type="ARBA" id="ARBA00022692"/>
    </source>
</evidence>
<evidence type="ECO:0000313" key="9">
    <source>
        <dbReference type="Proteomes" id="UP001054902"/>
    </source>
</evidence>
<name>A0AAD3CV77_9STRA</name>
<feature type="transmembrane region" description="Helical" evidence="6">
    <location>
        <begin position="541"/>
        <end position="565"/>
    </location>
</feature>
<keyword evidence="4 6" id="KW-1133">Transmembrane helix</keyword>
<feature type="transmembrane region" description="Helical" evidence="6">
    <location>
        <begin position="448"/>
        <end position="469"/>
    </location>
</feature>
<dbReference type="EMBL" id="BLLK01000046">
    <property type="protein sequence ID" value="GFH52763.1"/>
    <property type="molecule type" value="Genomic_DNA"/>
</dbReference>
<dbReference type="GO" id="GO:0005886">
    <property type="term" value="C:plasma membrane"/>
    <property type="evidence" value="ECO:0007669"/>
    <property type="project" value="UniProtKB-SubCell"/>
</dbReference>
<evidence type="ECO:0000256" key="6">
    <source>
        <dbReference type="RuleBase" id="RU368066"/>
    </source>
</evidence>
<feature type="region of interest" description="Disordered" evidence="7">
    <location>
        <begin position="1"/>
        <end position="34"/>
    </location>
</feature>
<feature type="transmembrane region" description="Helical" evidence="6">
    <location>
        <begin position="307"/>
        <end position="328"/>
    </location>
</feature>
<comment type="caution">
    <text evidence="8">The sequence shown here is derived from an EMBL/GenBank/DDBJ whole genome shotgun (WGS) entry which is preliminary data.</text>
</comment>
<evidence type="ECO:0000256" key="2">
    <source>
        <dbReference type="ARBA" id="ARBA00007168"/>
    </source>
</evidence>
<feature type="transmembrane region" description="Helical" evidence="6">
    <location>
        <begin position="580"/>
        <end position="601"/>
    </location>
</feature>
<comment type="subcellular location">
    <subcellularLocation>
        <location evidence="6">Cell membrane</location>
        <topology evidence="6">Multi-pass membrane protein</topology>
    </subcellularLocation>
    <subcellularLocation>
        <location evidence="1">Membrane</location>
        <topology evidence="1">Multi-pass membrane protein</topology>
    </subcellularLocation>
</comment>
<dbReference type="AlphaFoldDB" id="A0AAD3CV77"/>
<accession>A0AAD3CV77</accession>
<feature type="transmembrane region" description="Helical" evidence="6">
    <location>
        <begin position="412"/>
        <end position="428"/>
    </location>
</feature>
<evidence type="ECO:0000256" key="5">
    <source>
        <dbReference type="ARBA" id="ARBA00023136"/>
    </source>
</evidence>
<dbReference type="Pfam" id="PF04515">
    <property type="entry name" value="Choline_transpo"/>
    <property type="match status" value="1"/>
</dbReference>
<evidence type="ECO:0000313" key="8">
    <source>
        <dbReference type="EMBL" id="GFH52763.1"/>
    </source>
</evidence>
<organism evidence="8 9">
    <name type="scientific">Chaetoceros tenuissimus</name>
    <dbReference type="NCBI Taxonomy" id="426638"/>
    <lineage>
        <taxon>Eukaryota</taxon>
        <taxon>Sar</taxon>
        <taxon>Stramenopiles</taxon>
        <taxon>Ochrophyta</taxon>
        <taxon>Bacillariophyta</taxon>
        <taxon>Coscinodiscophyceae</taxon>
        <taxon>Chaetocerotophycidae</taxon>
        <taxon>Chaetocerotales</taxon>
        <taxon>Chaetocerotaceae</taxon>
        <taxon>Chaetoceros</taxon>
    </lineage>
</organism>
<comment type="function">
    <text evidence="6">Choline transporter.</text>
</comment>
<feature type="transmembrane region" description="Helical" evidence="6">
    <location>
        <begin position="259"/>
        <end position="277"/>
    </location>
</feature>
<dbReference type="GO" id="GO:0022857">
    <property type="term" value="F:transmembrane transporter activity"/>
    <property type="evidence" value="ECO:0007669"/>
    <property type="project" value="UniProtKB-UniRule"/>
</dbReference>
<evidence type="ECO:0000256" key="1">
    <source>
        <dbReference type="ARBA" id="ARBA00004141"/>
    </source>
</evidence>
<keyword evidence="3 6" id="KW-0812">Transmembrane</keyword>
<dbReference type="PANTHER" id="PTHR12385">
    <property type="entry name" value="CHOLINE TRANSPORTER-LIKE (SLC FAMILY 44)"/>
    <property type="match status" value="1"/>
</dbReference>
<feature type="transmembrane region" description="Helical" evidence="6">
    <location>
        <begin position="95"/>
        <end position="113"/>
    </location>
</feature>
<evidence type="ECO:0000256" key="4">
    <source>
        <dbReference type="ARBA" id="ARBA00022989"/>
    </source>
</evidence>
<reference evidence="8 9" key="1">
    <citation type="journal article" date="2021" name="Sci. Rep.">
        <title>The genome of the diatom Chaetoceros tenuissimus carries an ancient integrated fragment of an extant virus.</title>
        <authorList>
            <person name="Hongo Y."/>
            <person name="Kimura K."/>
            <person name="Takaki Y."/>
            <person name="Yoshida Y."/>
            <person name="Baba S."/>
            <person name="Kobayashi G."/>
            <person name="Nagasaki K."/>
            <person name="Hano T."/>
            <person name="Tomaru Y."/>
        </authorList>
    </citation>
    <scope>NUCLEOTIDE SEQUENCE [LARGE SCALE GENOMIC DNA]</scope>
    <source>
        <strain evidence="8 9">NIES-3715</strain>
    </source>
</reference>
<feature type="compositionally biased region" description="Basic residues" evidence="7">
    <location>
        <begin position="1"/>
        <end position="29"/>
    </location>
</feature>
<feature type="transmembrane region" description="Helical" evidence="6">
    <location>
        <begin position="221"/>
        <end position="247"/>
    </location>
</feature>